<dbReference type="SUPFAM" id="SSF52540">
    <property type="entry name" value="P-loop containing nucleoside triphosphate hydrolases"/>
    <property type="match status" value="1"/>
</dbReference>
<dbReference type="InterPro" id="IPR013563">
    <property type="entry name" value="Oligopep_ABC_C"/>
</dbReference>
<evidence type="ECO:0000256" key="3">
    <source>
        <dbReference type="ARBA" id="ARBA00022448"/>
    </source>
</evidence>
<protein>
    <submittedName>
        <fullName evidence="7">ATP-binding cassette domain-containing protein</fullName>
    </submittedName>
</protein>
<gene>
    <name evidence="7" type="ORF">EJ913_11570</name>
</gene>
<dbReference type="OrthoDB" id="37801at2"/>
<name>A0A3S0V1X4_9PROT</name>
<keyword evidence="8" id="KW-1185">Reference proteome</keyword>
<dbReference type="GO" id="GO:0015833">
    <property type="term" value="P:peptide transport"/>
    <property type="evidence" value="ECO:0007669"/>
    <property type="project" value="InterPro"/>
</dbReference>
<evidence type="ECO:0000259" key="6">
    <source>
        <dbReference type="PROSITE" id="PS50893"/>
    </source>
</evidence>
<dbReference type="EMBL" id="RZIJ01000007">
    <property type="protein sequence ID" value="RUQ72226.1"/>
    <property type="molecule type" value="Genomic_DNA"/>
</dbReference>
<dbReference type="Gene3D" id="3.40.50.300">
    <property type="entry name" value="P-loop containing nucleotide triphosphate hydrolases"/>
    <property type="match status" value="1"/>
</dbReference>
<evidence type="ECO:0000256" key="4">
    <source>
        <dbReference type="ARBA" id="ARBA00022741"/>
    </source>
</evidence>
<dbReference type="InterPro" id="IPR027417">
    <property type="entry name" value="P-loop_NTPase"/>
</dbReference>
<comment type="subcellular location">
    <subcellularLocation>
        <location evidence="1">Cell inner membrane</location>
        <topology evidence="1">Peripheral membrane protein</topology>
    </subcellularLocation>
</comment>
<dbReference type="InterPro" id="IPR017871">
    <property type="entry name" value="ABC_transporter-like_CS"/>
</dbReference>
<dbReference type="FunFam" id="3.40.50.300:FF:000016">
    <property type="entry name" value="Oligopeptide ABC transporter ATP-binding component"/>
    <property type="match status" value="1"/>
</dbReference>
<dbReference type="InterPro" id="IPR003593">
    <property type="entry name" value="AAA+_ATPase"/>
</dbReference>
<dbReference type="SMART" id="SM00382">
    <property type="entry name" value="AAA"/>
    <property type="match status" value="1"/>
</dbReference>
<evidence type="ECO:0000256" key="1">
    <source>
        <dbReference type="ARBA" id="ARBA00004417"/>
    </source>
</evidence>
<dbReference type="GO" id="GO:0055085">
    <property type="term" value="P:transmembrane transport"/>
    <property type="evidence" value="ECO:0007669"/>
    <property type="project" value="UniProtKB-ARBA"/>
</dbReference>
<keyword evidence="3" id="KW-0813">Transport</keyword>
<dbReference type="PANTHER" id="PTHR43776:SF7">
    <property type="entry name" value="D,D-DIPEPTIDE TRANSPORT ATP-BINDING PROTEIN DDPF-RELATED"/>
    <property type="match status" value="1"/>
</dbReference>
<dbReference type="GO" id="GO:0005524">
    <property type="term" value="F:ATP binding"/>
    <property type="evidence" value="ECO:0007669"/>
    <property type="project" value="UniProtKB-KW"/>
</dbReference>
<reference evidence="7 8" key="1">
    <citation type="submission" date="2018-12" db="EMBL/GenBank/DDBJ databases">
        <authorList>
            <person name="Yang Y."/>
        </authorList>
    </citation>
    <scope>NUCLEOTIDE SEQUENCE [LARGE SCALE GENOMIC DNA]</scope>
    <source>
        <strain evidence="7 8">GSF71</strain>
    </source>
</reference>
<dbReference type="PROSITE" id="PS50893">
    <property type="entry name" value="ABC_TRANSPORTER_2"/>
    <property type="match status" value="1"/>
</dbReference>
<comment type="caution">
    <text evidence="7">The sequence shown here is derived from an EMBL/GenBank/DDBJ whole genome shotgun (WGS) entry which is preliminary data.</text>
</comment>
<dbReference type="Pfam" id="PF08352">
    <property type="entry name" value="oligo_HPY"/>
    <property type="match status" value="1"/>
</dbReference>
<dbReference type="GO" id="GO:0016887">
    <property type="term" value="F:ATP hydrolysis activity"/>
    <property type="evidence" value="ECO:0007669"/>
    <property type="project" value="InterPro"/>
</dbReference>
<comment type="similarity">
    <text evidence="2">Belongs to the ABC transporter superfamily.</text>
</comment>
<dbReference type="PROSITE" id="PS00211">
    <property type="entry name" value="ABC_TRANSPORTER_1"/>
    <property type="match status" value="1"/>
</dbReference>
<sequence>MTEGATITATGLRKEFTLSQRSLFRKPPRVVAVDDVSFTVAPGTTLGLVGESGSGKTTVARMLLKLETPTSGSLTLNGHDVLGSQTPEQARTFRRTVQAVFQDPYSALSPRLRADRIVGEPLEAQGVEHAAIDARVAELFDQVGLGREVRHRYPHEFSGGQRQRIAIARALSTNPKMLVLDEPVSALDVSVRAQILALLRSMQERLGLTYVFIGHDLAIVRYLSSMVGVMYFGRMVEIGAASDVLRQPLHPYSRRLVAVASGATRLGDHRITGDLPSPLKPPSGCTFRTRCVYADERCRAEIPRLRVVGSGQQVACHHVEAIRDGVKPETGPLGGDA</sequence>
<evidence type="ECO:0000256" key="2">
    <source>
        <dbReference type="ARBA" id="ARBA00005417"/>
    </source>
</evidence>
<organism evidence="7 8">
    <name type="scientific">Azospirillum doebereinerae</name>
    <dbReference type="NCBI Taxonomy" id="92933"/>
    <lineage>
        <taxon>Bacteria</taxon>
        <taxon>Pseudomonadati</taxon>
        <taxon>Pseudomonadota</taxon>
        <taxon>Alphaproteobacteria</taxon>
        <taxon>Rhodospirillales</taxon>
        <taxon>Azospirillaceae</taxon>
        <taxon>Azospirillum</taxon>
    </lineage>
</organism>
<dbReference type="InterPro" id="IPR050319">
    <property type="entry name" value="ABC_transp_ATP-bind"/>
</dbReference>
<evidence type="ECO:0000313" key="7">
    <source>
        <dbReference type="EMBL" id="RUQ72226.1"/>
    </source>
</evidence>
<evidence type="ECO:0000313" key="8">
    <source>
        <dbReference type="Proteomes" id="UP000280346"/>
    </source>
</evidence>
<proteinExistence type="inferred from homology"/>
<dbReference type="NCBIfam" id="TIGR01727">
    <property type="entry name" value="oligo_HPY"/>
    <property type="match status" value="1"/>
</dbReference>
<accession>A0A3S0V1X4</accession>
<keyword evidence="5 7" id="KW-0067">ATP-binding</keyword>
<dbReference type="PANTHER" id="PTHR43776">
    <property type="entry name" value="TRANSPORT ATP-BINDING PROTEIN"/>
    <property type="match status" value="1"/>
</dbReference>
<dbReference type="AlphaFoldDB" id="A0A3S0V1X4"/>
<dbReference type="Proteomes" id="UP000280346">
    <property type="component" value="Unassembled WGS sequence"/>
</dbReference>
<dbReference type="CDD" id="cd03257">
    <property type="entry name" value="ABC_NikE_OppD_transporters"/>
    <property type="match status" value="1"/>
</dbReference>
<evidence type="ECO:0000256" key="5">
    <source>
        <dbReference type="ARBA" id="ARBA00022840"/>
    </source>
</evidence>
<dbReference type="InterPro" id="IPR003439">
    <property type="entry name" value="ABC_transporter-like_ATP-bd"/>
</dbReference>
<keyword evidence="4" id="KW-0547">Nucleotide-binding</keyword>
<feature type="domain" description="ABC transporter" evidence="6">
    <location>
        <begin position="18"/>
        <end position="257"/>
    </location>
</feature>
<dbReference type="Pfam" id="PF00005">
    <property type="entry name" value="ABC_tran"/>
    <property type="match status" value="1"/>
</dbReference>
<dbReference type="GO" id="GO:0005886">
    <property type="term" value="C:plasma membrane"/>
    <property type="evidence" value="ECO:0007669"/>
    <property type="project" value="UniProtKB-SubCell"/>
</dbReference>